<dbReference type="RefSeq" id="WP_052547001.1">
    <property type="nucleotide sequence ID" value="NZ_JMCC02000011.1"/>
</dbReference>
<gene>
    <name evidence="1" type="ORF">DB30_00661</name>
</gene>
<name>A0A0C2D5D2_9BACT</name>
<organism evidence="1 2">
    <name type="scientific">Enhygromyxa salina</name>
    <dbReference type="NCBI Taxonomy" id="215803"/>
    <lineage>
        <taxon>Bacteria</taxon>
        <taxon>Pseudomonadati</taxon>
        <taxon>Myxococcota</taxon>
        <taxon>Polyangia</taxon>
        <taxon>Nannocystales</taxon>
        <taxon>Nannocystaceae</taxon>
        <taxon>Enhygromyxa</taxon>
    </lineage>
</organism>
<accession>A0A0C2D5D2</accession>
<evidence type="ECO:0000313" key="2">
    <source>
        <dbReference type="Proteomes" id="UP000031599"/>
    </source>
</evidence>
<sequence>MAETPNNMDIQTSLARTYKLESGNLHVLALRKELQERAHMLGDDEIMILASIKEKLNSGLPDKIKQAADTVGGFVW</sequence>
<comment type="caution">
    <text evidence="1">The sequence shown here is derived from an EMBL/GenBank/DDBJ whole genome shotgun (WGS) entry which is preliminary data.</text>
</comment>
<dbReference type="AlphaFoldDB" id="A0A0C2D5D2"/>
<dbReference type="EMBL" id="JMCC02000011">
    <property type="protein sequence ID" value="KIG18376.1"/>
    <property type="molecule type" value="Genomic_DNA"/>
</dbReference>
<proteinExistence type="predicted"/>
<protein>
    <submittedName>
        <fullName evidence="1">Uncharacterized protein</fullName>
    </submittedName>
</protein>
<dbReference type="Proteomes" id="UP000031599">
    <property type="component" value="Unassembled WGS sequence"/>
</dbReference>
<reference evidence="1 2" key="1">
    <citation type="submission" date="2014-12" db="EMBL/GenBank/DDBJ databases">
        <title>Genome assembly of Enhygromyxa salina DSM 15201.</title>
        <authorList>
            <person name="Sharma G."/>
            <person name="Subramanian S."/>
        </authorList>
    </citation>
    <scope>NUCLEOTIDE SEQUENCE [LARGE SCALE GENOMIC DNA]</scope>
    <source>
        <strain evidence="1 2">DSM 15201</strain>
    </source>
</reference>
<evidence type="ECO:0000313" key="1">
    <source>
        <dbReference type="EMBL" id="KIG18376.1"/>
    </source>
</evidence>